<dbReference type="AlphaFoldDB" id="A0ABD1W6V1"/>
<evidence type="ECO:0000313" key="2">
    <source>
        <dbReference type="EMBL" id="KAL2545282.1"/>
    </source>
</evidence>
<gene>
    <name evidence="2" type="ORF">Fot_14515</name>
</gene>
<sequence>MDIEKTSRISSEGQNDRDSENANELVENRVTETCVENIAEYQNERQNDIDCEFTNEHDAENDNGRNPILQSLNHRICRINICAKLYNCCAIYFVVECNEVKEEEIKSMNKEFTRFKKAKGANNVDQVLLTKSETKRGRGKSRGSNYNKRDGLSQSRSK</sequence>
<proteinExistence type="predicted"/>
<evidence type="ECO:0000313" key="3">
    <source>
        <dbReference type="Proteomes" id="UP001604277"/>
    </source>
</evidence>
<evidence type="ECO:0000256" key="1">
    <source>
        <dbReference type="SAM" id="MobiDB-lite"/>
    </source>
</evidence>
<accession>A0ABD1W6V1</accession>
<feature type="compositionally biased region" description="Polar residues" evidence="1">
    <location>
        <begin position="142"/>
        <end position="158"/>
    </location>
</feature>
<organism evidence="2 3">
    <name type="scientific">Forsythia ovata</name>
    <dbReference type="NCBI Taxonomy" id="205694"/>
    <lineage>
        <taxon>Eukaryota</taxon>
        <taxon>Viridiplantae</taxon>
        <taxon>Streptophyta</taxon>
        <taxon>Embryophyta</taxon>
        <taxon>Tracheophyta</taxon>
        <taxon>Spermatophyta</taxon>
        <taxon>Magnoliopsida</taxon>
        <taxon>eudicotyledons</taxon>
        <taxon>Gunneridae</taxon>
        <taxon>Pentapetalae</taxon>
        <taxon>asterids</taxon>
        <taxon>lamiids</taxon>
        <taxon>Lamiales</taxon>
        <taxon>Oleaceae</taxon>
        <taxon>Forsythieae</taxon>
        <taxon>Forsythia</taxon>
    </lineage>
</organism>
<reference evidence="3" key="1">
    <citation type="submission" date="2024-07" db="EMBL/GenBank/DDBJ databases">
        <title>Two chromosome-level genome assemblies of Korean endemic species Abeliophyllum distichum and Forsythia ovata (Oleaceae).</title>
        <authorList>
            <person name="Jang H."/>
        </authorList>
    </citation>
    <scope>NUCLEOTIDE SEQUENCE [LARGE SCALE GENOMIC DNA]</scope>
</reference>
<feature type="region of interest" description="Disordered" evidence="1">
    <location>
        <begin position="126"/>
        <end position="158"/>
    </location>
</feature>
<dbReference type="EMBL" id="JBFOLJ010000004">
    <property type="protein sequence ID" value="KAL2545282.1"/>
    <property type="molecule type" value="Genomic_DNA"/>
</dbReference>
<protein>
    <submittedName>
        <fullName evidence="2">Uncharacterized protein</fullName>
    </submittedName>
</protein>
<name>A0ABD1W6V1_9LAMI</name>
<keyword evidence="3" id="KW-1185">Reference proteome</keyword>
<dbReference type="Proteomes" id="UP001604277">
    <property type="component" value="Unassembled WGS sequence"/>
</dbReference>
<comment type="caution">
    <text evidence="2">The sequence shown here is derived from an EMBL/GenBank/DDBJ whole genome shotgun (WGS) entry which is preliminary data.</text>
</comment>
<feature type="compositionally biased region" description="Basic and acidic residues" evidence="1">
    <location>
        <begin position="14"/>
        <end position="23"/>
    </location>
</feature>
<feature type="region of interest" description="Disordered" evidence="1">
    <location>
        <begin position="1"/>
        <end position="23"/>
    </location>
</feature>